<evidence type="ECO:0000256" key="1">
    <source>
        <dbReference type="SAM" id="MobiDB-lite"/>
    </source>
</evidence>
<accession>A0A7K9XA94</accession>
<proteinExistence type="predicted"/>
<dbReference type="Pfam" id="PF01669">
    <property type="entry name" value="Myelin_MBP"/>
    <property type="match status" value="1"/>
</dbReference>
<feature type="compositionally biased region" description="Polar residues" evidence="1">
    <location>
        <begin position="314"/>
        <end position="329"/>
    </location>
</feature>
<feature type="region of interest" description="Disordered" evidence="1">
    <location>
        <begin position="1"/>
        <end position="559"/>
    </location>
</feature>
<dbReference type="EMBL" id="VWZZ01003149">
    <property type="protein sequence ID" value="NXI94282.1"/>
    <property type="molecule type" value="Genomic_DNA"/>
</dbReference>
<feature type="compositionally biased region" description="Basic and acidic residues" evidence="1">
    <location>
        <begin position="486"/>
        <end position="500"/>
    </location>
</feature>
<feature type="compositionally biased region" description="Polar residues" evidence="1">
    <location>
        <begin position="13"/>
        <end position="22"/>
    </location>
</feature>
<feature type="compositionally biased region" description="Basic and acidic residues" evidence="1">
    <location>
        <begin position="513"/>
        <end position="526"/>
    </location>
</feature>
<feature type="compositionally biased region" description="Basic and acidic residues" evidence="1">
    <location>
        <begin position="255"/>
        <end position="272"/>
    </location>
</feature>
<organism evidence="2 3">
    <name type="scientific">Psophia crepitans</name>
    <name type="common">common trumpeter</name>
    <dbReference type="NCBI Taxonomy" id="54359"/>
    <lineage>
        <taxon>Eukaryota</taxon>
        <taxon>Metazoa</taxon>
        <taxon>Chordata</taxon>
        <taxon>Craniata</taxon>
        <taxon>Vertebrata</taxon>
        <taxon>Euteleostomi</taxon>
        <taxon>Archelosauria</taxon>
        <taxon>Archosauria</taxon>
        <taxon>Dinosauria</taxon>
        <taxon>Saurischia</taxon>
        <taxon>Theropoda</taxon>
        <taxon>Coelurosauria</taxon>
        <taxon>Aves</taxon>
        <taxon>Neognathae</taxon>
        <taxon>Neoaves</taxon>
        <taxon>Gruiformes</taxon>
        <taxon>Psophiidae</taxon>
        <taxon>Psophia</taxon>
    </lineage>
</organism>
<dbReference type="Proteomes" id="UP000587472">
    <property type="component" value="Unassembled WGS sequence"/>
</dbReference>
<dbReference type="InterPro" id="IPR026115">
    <property type="entry name" value="NABC1"/>
</dbReference>
<feature type="compositionally biased region" description="Low complexity" evidence="1">
    <location>
        <begin position="275"/>
        <end position="286"/>
    </location>
</feature>
<name>A0A7K9XA94_9GRUI</name>
<dbReference type="PANTHER" id="PTHR15016">
    <property type="entry name" value="BREAST CARCINOMA-AMPLIFIED SEQUENCE 1"/>
    <property type="match status" value="1"/>
</dbReference>
<feature type="compositionally biased region" description="Basic and acidic residues" evidence="1">
    <location>
        <begin position="220"/>
        <end position="231"/>
    </location>
</feature>
<feature type="compositionally biased region" description="Polar residues" evidence="1">
    <location>
        <begin position="337"/>
        <end position="352"/>
    </location>
</feature>
<dbReference type="GO" id="GO:0019911">
    <property type="term" value="F:structural constituent of myelin sheath"/>
    <property type="evidence" value="ECO:0007669"/>
    <property type="project" value="InterPro"/>
</dbReference>
<sequence>VDAKASVARDNAAVSSPETMEQSPIPEAGGQSLGSAARRARPSAKSRSVFAFSWSVPGRTEDPATDSSVGWAKLGVSSEAPGANKAPSDSAEVPAAAAREEGTHKNLTGAPPPASLHDIDLAASVTPEGEDAPASKPKQVTFFDRIFKLEKGKERSKTQIDPQEGRQASDLPDGRITVTEAAGLQSASDGVPQGKASEIDDCNRNDLRQDSAGVNGLTAEHLDKAEVKQDNHQPAAAGDNPVMSFLKTLVSPSKAEAKSDSEDKGSKAEKGHGGQPAPTAAEAQAKGAKKKKAESPKLGHSTFSKLFRHKAAKETQQTTNTKSTEQQPVISVKSDKNVPSSQELQATKQNTKAPEPAVQQQAAATEAPKEGMKEKASSTPMPLSKLFWKKNASEEAEMVTNEKADAPLEAAAPDKAESRSPEAAEVKPRREESKTPKANLRKFFKLTLNSTERPVAPAESEPVGQKSKESSKDKKSAAELSKQKGSKQETREQPDSREQPAAETDSIQNGGDASKEPSFKKTEKRQSLGGFFKGLGSKRMSDAEVQTDPVSILPAGKSK</sequence>
<dbReference type="InterPro" id="IPR000548">
    <property type="entry name" value="Myelin_BP"/>
</dbReference>
<protein>
    <submittedName>
        <fullName evidence="2">BCAS1 protein</fullName>
    </submittedName>
</protein>
<evidence type="ECO:0000313" key="3">
    <source>
        <dbReference type="Proteomes" id="UP000587472"/>
    </source>
</evidence>
<feature type="compositionally biased region" description="Basic and acidic residues" evidence="1">
    <location>
        <begin position="145"/>
        <end position="158"/>
    </location>
</feature>
<feature type="compositionally biased region" description="Low complexity" evidence="1">
    <location>
        <begin position="353"/>
        <end position="366"/>
    </location>
</feature>
<feature type="non-terminal residue" evidence="2">
    <location>
        <position position="1"/>
    </location>
</feature>
<feature type="non-terminal residue" evidence="2">
    <location>
        <position position="559"/>
    </location>
</feature>
<keyword evidence="3" id="KW-1185">Reference proteome</keyword>
<feature type="compositionally biased region" description="Basic and acidic residues" evidence="1">
    <location>
        <begin position="400"/>
        <end position="435"/>
    </location>
</feature>
<dbReference type="GO" id="GO:0042552">
    <property type="term" value="P:myelination"/>
    <property type="evidence" value="ECO:0007669"/>
    <property type="project" value="TreeGrafter"/>
</dbReference>
<gene>
    <name evidence="2" type="primary">Bcas1</name>
    <name evidence="2" type="ORF">PSOCRE_R03533</name>
</gene>
<feature type="compositionally biased region" description="Basic and acidic residues" evidence="1">
    <location>
        <begin position="466"/>
        <end position="477"/>
    </location>
</feature>
<feature type="compositionally biased region" description="Basic and acidic residues" evidence="1">
    <location>
        <begin position="197"/>
        <end position="209"/>
    </location>
</feature>
<comment type="caution">
    <text evidence="2">The sequence shown here is derived from an EMBL/GenBank/DDBJ whole genome shotgun (WGS) entry which is preliminary data.</text>
</comment>
<reference evidence="2 3" key="1">
    <citation type="submission" date="2019-09" db="EMBL/GenBank/DDBJ databases">
        <title>Bird 10,000 Genomes (B10K) Project - Family phase.</title>
        <authorList>
            <person name="Zhang G."/>
        </authorList>
    </citation>
    <scope>NUCLEOTIDE SEQUENCE [LARGE SCALE GENOMIC DNA]</scope>
    <source>
        <strain evidence="2">B10K-DU-001-60</strain>
        <tissue evidence="2">Muscle</tissue>
    </source>
</reference>
<dbReference type="AlphaFoldDB" id="A0A7K9XA94"/>
<feature type="compositionally biased region" description="Basic and acidic residues" evidence="1">
    <location>
        <begin position="367"/>
        <end position="376"/>
    </location>
</feature>
<dbReference type="PANTHER" id="PTHR15016:SF6">
    <property type="entry name" value="BREAST CARCINOMA-AMPLIFIED SEQUENCE 1"/>
    <property type="match status" value="1"/>
</dbReference>
<evidence type="ECO:0000313" key="2">
    <source>
        <dbReference type="EMBL" id="NXI94282.1"/>
    </source>
</evidence>